<keyword evidence="2" id="KW-0240">DNA-directed RNA polymerase</keyword>
<dbReference type="EMBL" id="CP092885">
    <property type="protein sequence ID" value="UYV83665.1"/>
    <property type="molecule type" value="Genomic_DNA"/>
</dbReference>
<evidence type="ECO:0000256" key="6">
    <source>
        <dbReference type="SAM" id="MobiDB-lite"/>
    </source>
</evidence>
<feature type="compositionally biased region" description="Basic and acidic residues" evidence="6">
    <location>
        <begin position="1"/>
        <end position="10"/>
    </location>
</feature>
<accession>A0ABY6LQZ7</accession>
<feature type="region of interest" description="Disordered" evidence="6">
    <location>
        <begin position="1"/>
        <end position="94"/>
    </location>
</feature>
<dbReference type="InterPro" id="IPR000268">
    <property type="entry name" value="RPABC5/Rpb10"/>
</dbReference>
<reference evidence="7 8" key="1">
    <citation type="submission" date="2022-03" db="EMBL/GenBank/DDBJ databases">
        <title>A chromosomal length assembly of Cordylochernes scorpioides.</title>
        <authorList>
            <person name="Zeh D."/>
            <person name="Zeh J."/>
        </authorList>
    </citation>
    <scope>NUCLEOTIDE SEQUENCE [LARGE SCALE GENOMIC DNA]</scope>
    <source>
        <strain evidence="7">IN4F17</strain>
        <tissue evidence="7">Whole Body</tissue>
    </source>
</reference>
<evidence type="ECO:0000313" key="7">
    <source>
        <dbReference type="EMBL" id="UYV83665.1"/>
    </source>
</evidence>
<evidence type="ECO:0000256" key="3">
    <source>
        <dbReference type="ARBA" id="ARBA00022723"/>
    </source>
</evidence>
<evidence type="ECO:0000256" key="4">
    <source>
        <dbReference type="ARBA" id="ARBA00022833"/>
    </source>
</evidence>
<name>A0ABY6LQZ7_9ARAC</name>
<dbReference type="PANTHER" id="PTHR23431">
    <property type="entry name" value="DNA-DIRECTED RNA POLYMERASES I, II, AND III SUBUNIT RPABC5 FAMILY MEMBER"/>
    <property type="match status" value="1"/>
</dbReference>
<keyword evidence="3" id="KW-0479">Metal-binding</keyword>
<protein>
    <recommendedName>
        <fullName evidence="1">DNA-directed RNA polymerases I, II, and III subunit RPABC5</fullName>
    </recommendedName>
</protein>
<dbReference type="Proteomes" id="UP001235939">
    <property type="component" value="Chromosome 23"/>
</dbReference>
<sequence>MRSETCHRTTEGPLPRGNGQSVPSSRQSLFPYLQQNPTVPIRNEGHPRPKFYQELGHSSEVSRRQPTGFLRVRKKCPMRESNPGRSGRKPNGLTSLPPTPSFIHECAHCLKIDFFFVSKSPIAQYATMRVFFCADTMLFPIRCYTCNKLTGHKWYKYKELCETVKPAQALDMLGYSRICCRRIFLGHVEIIDDLLKIEMARRCQS</sequence>
<dbReference type="Pfam" id="PF01194">
    <property type="entry name" value="RNA_pol_N"/>
    <property type="match status" value="1"/>
</dbReference>
<evidence type="ECO:0000256" key="5">
    <source>
        <dbReference type="ARBA" id="ARBA00023163"/>
    </source>
</evidence>
<proteinExistence type="predicted"/>
<evidence type="ECO:0000313" key="8">
    <source>
        <dbReference type="Proteomes" id="UP001235939"/>
    </source>
</evidence>
<evidence type="ECO:0000256" key="1">
    <source>
        <dbReference type="ARBA" id="ARBA00020813"/>
    </source>
</evidence>
<evidence type="ECO:0000256" key="2">
    <source>
        <dbReference type="ARBA" id="ARBA00022478"/>
    </source>
</evidence>
<dbReference type="SUPFAM" id="SSF46924">
    <property type="entry name" value="RNA polymerase subunit RPB10"/>
    <property type="match status" value="1"/>
</dbReference>
<dbReference type="PANTHER" id="PTHR23431:SF3">
    <property type="entry name" value="DNA-DIRECTED RNA POLYMERASES I, II, AND III SUBUNIT RPABC5"/>
    <property type="match status" value="1"/>
</dbReference>
<dbReference type="InterPro" id="IPR023580">
    <property type="entry name" value="RNA_pol_su_RPB10"/>
</dbReference>
<keyword evidence="8" id="KW-1185">Reference proteome</keyword>
<dbReference type="Gene3D" id="1.10.10.60">
    <property type="entry name" value="Homeodomain-like"/>
    <property type="match status" value="1"/>
</dbReference>
<gene>
    <name evidence="7" type="ORF">LAZ67_23001995</name>
</gene>
<feature type="compositionally biased region" description="Polar residues" evidence="6">
    <location>
        <begin position="18"/>
        <end position="38"/>
    </location>
</feature>
<keyword evidence="4" id="KW-0862">Zinc</keyword>
<organism evidence="7 8">
    <name type="scientific">Cordylochernes scorpioides</name>
    <dbReference type="NCBI Taxonomy" id="51811"/>
    <lineage>
        <taxon>Eukaryota</taxon>
        <taxon>Metazoa</taxon>
        <taxon>Ecdysozoa</taxon>
        <taxon>Arthropoda</taxon>
        <taxon>Chelicerata</taxon>
        <taxon>Arachnida</taxon>
        <taxon>Pseudoscorpiones</taxon>
        <taxon>Cheliferoidea</taxon>
        <taxon>Chernetidae</taxon>
        <taxon>Cordylochernes</taxon>
    </lineage>
</organism>
<keyword evidence="5" id="KW-0804">Transcription</keyword>